<dbReference type="PATRIC" id="fig|38300.4.peg.3829"/>
<dbReference type="STRING" id="38300.SPRI_3649"/>
<dbReference type="Gene3D" id="3.30.870.10">
    <property type="entry name" value="Endonuclease Chain A"/>
    <property type="match status" value="1"/>
</dbReference>
<evidence type="ECO:0000313" key="1">
    <source>
        <dbReference type="EMBL" id="ALC21955.1"/>
    </source>
</evidence>
<evidence type="ECO:0000313" key="2">
    <source>
        <dbReference type="Proteomes" id="UP000060513"/>
    </source>
</evidence>
<dbReference type="PANTHER" id="PTHR34293">
    <property type="entry name" value="HTH-TYPE TRANSCRIPTIONAL REGULATOR TRMBL2"/>
    <property type="match status" value="1"/>
</dbReference>
<dbReference type="Gene3D" id="1.10.10.10">
    <property type="entry name" value="Winged helix-like DNA-binding domain superfamily/Winged helix DNA-binding domain"/>
    <property type="match status" value="1"/>
</dbReference>
<dbReference type="GO" id="GO:0003677">
    <property type="term" value="F:DNA binding"/>
    <property type="evidence" value="ECO:0007669"/>
    <property type="project" value="InterPro"/>
</dbReference>
<name>A0A0M4DJS7_STRPR</name>
<accession>A0A0M4DJS7</accession>
<dbReference type="SMART" id="SM00421">
    <property type="entry name" value="HTH_LUXR"/>
    <property type="match status" value="1"/>
</dbReference>
<dbReference type="OMA" id="HGPTLAY"/>
<dbReference type="GO" id="GO:0006355">
    <property type="term" value="P:regulation of DNA-templated transcription"/>
    <property type="evidence" value="ECO:0007669"/>
    <property type="project" value="InterPro"/>
</dbReference>
<dbReference type="SUPFAM" id="SSF46894">
    <property type="entry name" value="C-terminal effector domain of the bipartite response regulators"/>
    <property type="match status" value="1"/>
</dbReference>
<dbReference type="GeneID" id="97235324"/>
<organism evidence="1">
    <name type="scientific">Streptomyces pristinaespiralis</name>
    <dbReference type="NCBI Taxonomy" id="38300"/>
    <lineage>
        <taxon>Bacteria</taxon>
        <taxon>Bacillati</taxon>
        <taxon>Actinomycetota</taxon>
        <taxon>Actinomycetes</taxon>
        <taxon>Kitasatosporales</taxon>
        <taxon>Streptomycetaceae</taxon>
        <taxon>Streptomyces</taxon>
    </lineage>
</organism>
<protein>
    <submittedName>
        <fullName evidence="1">LuxR-family transcriptional regulator</fullName>
    </submittedName>
</protein>
<sequence>MCSKRDIGDDNTHVEICGDGVAVYRTALVDGRVARTATPSCLPALGLLVPAVDDPEAMVPVPPAVAETTLVRPLERRVREQQQTVAALRASMSQVEGVYRSLREGSHAVQRLTGAAMIAAAVEAEAQSATRETLTAHPGGGRPEEVLAKSLSYTLEAKKRGVRQRTLYQHTVRTHGPTLDYIKAATSAGAEVRTVDEVFDRLLIWDRSVAFIPDMGKEHHNHALRVTDPGIVHFLVSVFEHAWDRAEPVVYEPDQQRPKILTDETRRRVLRLMVDGYTDAAIAARLGMSVRTVATHLKKVSDALGSKSRAQLAYLTAQSGLLDGSPGPDCRCGGTDQHDSVHD</sequence>
<proteinExistence type="predicted"/>
<dbReference type="Proteomes" id="UP000060513">
    <property type="component" value="Chromosome"/>
</dbReference>
<dbReference type="Pfam" id="PF00196">
    <property type="entry name" value="GerE"/>
    <property type="match status" value="1"/>
</dbReference>
<dbReference type="CDD" id="cd06170">
    <property type="entry name" value="LuxR_C_like"/>
    <property type="match status" value="1"/>
</dbReference>
<reference evidence="1 2" key="1">
    <citation type="submission" date="2015-08" db="EMBL/GenBank/DDBJ databases">
        <title>Genome sequence of the pristinamycin over-producing bacterium Streptomyces pristinaespiralis HCCB10218.</title>
        <authorList>
            <person name="Tian J."/>
            <person name="Yang J."/>
            <person name="Li L."/>
            <person name="Ruan L."/>
            <person name="Wei W."/>
            <person name="Zheng G."/>
            <person name="Wei Z."/>
            <person name="Yang S."/>
            <person name="Ge M."/>
            <person name="Jiang W."/>
            <person name="Lu Y."/>
        </authorList>
    </citation>
    <scope>NUCLEOTIDE SEQUENCE [LARGE SCALE GENOMIC DNA]</scope>
    <source>
        <strain evidence="1 2">HCCB 10218</strain>
    </source>
</reference>
<dbReference type="KEGG" id="spri:SPRI_3649"/>
<dbReference type="InterPro" id="IPR036388">
    <property type="entry name" value="WH-like_DNA-bd_sf"/>
</dbReference>
<dbReference type="PANTHER" id="PTHR34293:SF1">
    <property type="entry name" value="HTH-TYPE TRANSCRIPTIONAL REGULATOR TRMBL2"/>
    <property type="match status" value="1"/>
</dbReference>
<dbReference type="AlphaFoldDB" id="A0A0M4DJS7"/>
<dbReference type="InterPro" id="IPR000792">
    <property type="entry name" value="Tscrpt_reg_LuxR_C"/>
</dbReference>
<gene>
    <name evidence="1" type="ORF">SPRI_3649</name>
</gene>
<dbReference type="EMBL" id="CP011340">
    <property type="protein sequence ID" value="ALC21955.1"/>
    <property type="molecule type" value="Genomic_DNA"/>
</dbReference>
<dbReference type="OrthoDB" id="4266042at2"/>
<dbReference type="InterPro" id="IPR051797">
    <property type="entry name" value="TrmB-like"/>
</dbReference>
<dbReference type="RefSeq" id="WP_005314619.1">
    <property type="nucleotide sequence ID" value="NZ_CP011340.1"/>
</dbReference>
<dbReference type="InterPro" id="IPR016032">
    <property type="entry name" value="Sig_transdc_resp-reg_C-effctor"/>
</dbReference>
<dbReference type="PROSITE" id="PS50043">
    <property type="entry name" value="HTH_LUXR_2"/>
    <property type="match status" value="1"/>
</dbReference>